<dbReference type="Gene3D" id="3.30.565.40">
    <property type="entry name" value="Fervidobacterium nodosum Rt17-B1 like"/>
    <property type="match status" value="1"/>
</dbReference>
<dbReference type="Proteomes" id="UP001167796">
    <property type="component" value="Unassembled WGS sequence"/>
</dbReference>
<dbReference type="InterPro" id="IPR025303">
    <property type="entry name" value="PdaC"/>
</dbReference>
<feature type="domain" description="Deacetylase PdaC" evidence="3">
    <location>
        <begin position="216"/>
        <end position="286"/>
    </location>
</feature>
<organism evidence="4 5">
    <name type="scientific">Hymenobacter mellowenesis</name>
    <dbReference type="NCBI Taxonomy" id="3063995"/>
    <lineage>
        <taxon>Bacteria</taxon>
        <taxon>Pseudomonadati</taxon>
        <taxon>Bacteroidota</taxon>
        <taxon>Cytophagia</taxon>
        <taxon>Cytophagales</taxon>
        <taxon>Hymenobacteraceae</taxon>
        <taxon>Hymenobacter</taxon>
    </lineage>
</organism>
<evidence type="ECO:0000259" key="3">
    <source>
        <dbReference type="Pfam" id="PF13739"/>
    </source>
</evidence>
<sequence length="393" mass="42776">MPLGLSLLAACHSDTKTTQTATTSDTPPVAADAASPALTDSPGAYYRQYRGLLPGTADTITLNLTVAPRRSDDTELAGAFGSYHGADGHPYELASKPTPAPDSVLLFDVSPEKADNQREGANWRLRRQGTELTGTYNGQPLQLREVQPDGSLPLVVRYYADSIVAFPGVAKSPAAHLSLQVLLPKAGSTPLAENIMRDLRGDTLPNLAVSQFPQFWAKQRADYQKSYRADAEEGRKSLRGASDDLPFGYGLNYEDQQSTYVLWNQGSLLSLGFYGYSFTGGAHGNYGTLAATYDTRTGQRLRFADIFRPNFEAQLSKLLDAAVRRTLRIPTTQPLEETLFVKTMPVTHNVYLTGGGAVFIYTPYEIASYAQGEIPVFVPMAELQPLLKLQPAS</sequence>
<feature type="compositionally biased region" description="Low complexity" evidence="1">
    <location>
        <begin position="17"/>
        <end position="26"/>
    </location>
</feature>
<name>A0ABT9ABB5_9BACT</name>
<dbReference type="InterPro" id="IPR021729">
    <property type="entry name" value="DUF3298"/>
</dbReference>
<dbReference type="Gene3D" id="3.90.640.20">
    <property type="entry name" value="Heat-shock cognate protein, ATPase"/>
    <property type="match status" value="1"/>
</dbReference>
<dbReference type="RefSeq" id="WP_305011813.1">
    <property type="nucleotide sequence ID" value="NZ_JAUQSX010000005.1"/>
</dbReference>
<evidence type="ECO:0000313" key="4">
    <source>
        <dbReference type="EMBL" id="MDO7847135.1"/>
    </source>
</evidence>
<dbReference type="Pfam" id="PF11738">
    <property type="entry name" value="DUF3298"/>
    <property type="match status" value="1"/>
</dbReference>
<evidence type="ECO:0000256" key="1">
    <source>
        <dbReference type="SAM" id="MobiDB-lite"/>
    </source>
</evidence>
<evidence type="ECO:0000313" key="5">
    <source>
        <dbReference type="Proteomes" id="UP001167796"/>
    </source>
</evidence>
<feature type="domain" description="DUF3298" evidence="2">
    <location>
        <begin position="304"/>
        <end position="380"/>
    </location>
</feature>
<dbReference type="InterPro" id="IPR037126">
    <property type="entry name" value="PdaC/RsiV-like_sf"/>
</dbReference>
<gene>
    <name evidence="4" type="ORF">Q5H92_12250</name>
</gene>
<comment type="caution">
    <text evidence="4">The sequence shown here is derived from an EMBL/GenBank/DDBJ whole genome shotgun (WGS) entry which is preliminary data.</text>
</comment>
<dbReference type="Pfam" id="PF13739">
    <property type="entry name" value="PdaC"/>
    <property type="match status" value="1"/>
</dbReference>
<feature type="region of interest" description="Disordered" evidence="1">
    <location>
        <begin position="17"/>
        <end position="38"/>
    </location>
</feature>
<dbReference type="EMBL" id="JAUQSX010000005">
    <property type="protein sequence ID" value="MDO7847135.1"/>
    <property type="molecule type" value="Genomic_DNA"/>
</dbReference>
<accession>A0ABT9ABB5</accession>
<proteinExistence type="predicted"/>
<protein>
    <submittedName>
        <fullName evidence="4">DUF3298 domain-containing protein</fullName>
    </submittedName>
</protein>
<evidence type="ECO:0000259" key="2">
    <source>
        <dbReference type="Pfam" id="PF11738"/>
    </source>
</evidence>
<keyword evidence="5" id="KW-1185">Reference proteome</keyword>
<reference evidence="4" key="1">
    <citation type="submission" date="2023-07" db="EMBL/GenBank/DDBJ databases">
        <authorList>
            <person name="Kim M.K."/>
        </authorList>
    </citation>
    <scope>NUCLEOTIDE SEQUENCE</scope>
    <source>
        <strain evidence="4">M29</strain>
    </source>
</reference>